<evidence type="ECO:0000256" key="2">
    <source>
        <dbReference type="ARBA" id="ARBA00022553"/>
    </source>
</evidence>
<keyword evidence="5" id="KW-0472">Membrane</keyword>
<sequence>MNSIKKKTILIFLATSLALITALTLTIHYELTRKTIPLNRSITQKFVDNRTSQINSWFGERLSELRLLASLSNTHEYQRESFFAETENLVATAPENYLSIRLVSKNGTSYSADPIIPSFSVRKRPYYLKMTQDPTLAYTVSNQLISKEDHQAAVVILYRLATPLADEITYIAAAVPLQKVMSLAKDLDLYDGTGILLGEESRPPKVDSKQQLLFTSEIDYLPNWQVNYIVSRGSLGASTQQLLRILQIVLVIVLLLLGVFLLLLFRGILRPIVTLRDTMLQVQAGDKTVRAQETGPTEIAQLATAFNTTLDKVYENEEKYRKASLRVLQEQIQPHFLYNTLNTIQWQIVGGDLERAVTMLENLSMYLRKGLNHGDELCRVADEIAHIRSYLAIQQVRHEELAEVSIHLPPELAEKKMLHFLLQPIVENAIDHGIRTQQQRSSRLWLTVAGTAAGLVLTVGNDGTPIAPEVLQQLNQTGDHEPPMADSTDAGFGLLNVRRRLQLTYGNRAQMVFASDELATVVTIYLPYLEKGVTDEHSLISR</sequence>
<dbReference type="Pfam" id="PF02518">
    <property type="entry name" value="HATPase_c"/>
    <property type="match status" value="1"/>
</dbReference>
<feature type="domain" description="HAMP" evidence="6">
    <location>
        <begin position="266"/>
        <end position="318"/>
    </location>
</feature>
<dbReference type="InterPro" id="IPR010559">
    <property type="entry name" value="Sig_transdc_His_kin_internal"/>
</dbReference>
<gene>
    <name evidence="7" type="ORF">BAU18_000614</name>
</gene>
<keyword evidence="8" id="KW-1185">Reference proteome</keyword>
<dbReference type="SUPFAM" id="SSF158472">
    <property type="entry name" value="HAMP domain-like"/>
    <property type="match status" value="1"/>
</dbReference>
<keyword evidence="3" id="KW-0808">Transferase</keyword>
<protein>
    <submittedName>
        <fullName evidence="7">Two-component system, sensor histidine kinase YesM</fullName>
    </submittedName>
</protein>
<dbReference type="InterPro" id="IPR050640">
    <property type="entry name" value="Bact_2-comp_sensor_kinase"/>
</dbReference>
<dbReference type="RefSeq" id="WP_161870655.1">
    <property type="nucleotide sequence ID" value="NZ_JBMRGR010000009.1"/>
</dbReference>
<dbReference type="PANTHER" id="PTHR34220">
    <property type="entry name" value="SENSOR HISTIDINE KINASE YPDA"/>
    <property type="match status" value="1"/>
</dbReference>
<evidence type="ECO:0000256" key="3">
    <source>
        <dbReference type="ARBA" id="ARBA00022679"/>
    </source>
</evidence>
<dbReference type="Pfam" id="PF00672">
    <property type="entry name" value="HAMP"/>
    <property type="match status" value="1"/>
</dbReference>
<dbReference type="SUPFAM" id="SSF55874">
    <property type="entry name" value="ATPase domain of HSP90 chaperone/DNA topoisomerase II/histidine kinase"/>
    <property type="match status" value="1"/>
</dbReference>
<dbReference type="GO" id="GO:0016301">
    <property type="term" value="F:kinase activity"/>
    <property type="evidence" value="ECO:0007669"/>
    <property type="project" value="UniProtKB-KW"/>
</dbReference>
<keyword evidence="5" id="KW-0812">Transmembrane</keyword>
<evidence type="ECO:0000256" key="5">
    <source>
        <dbReference type="SAM" id="Phobius"/>
    </source>
</evidence>
<dbReference type="EMBL" id="MAEI02000001">
    <property type="protein sequence ID" value="MEO1781035.1"/>
    <property type="molecule type" value="Genomic_DNA"/>
</dbReference>
<dbReference type="CDD" id="cd06225">
    <property type="entry name" value="HAMP"/>
    <property type="match status" value="1"/>
</dbReference>
<reference evidence="7 8" key="2">
    <citation type="submission" date="2024-02" db="EMBL/GenBank/DDBJ databases">
        <title>The Genome Sequence of Enterococcus diestrammenae JM9A.</title>
        <authorList>
            <person name="Earl A."/>
            <person name="Manson A."/>
            <person name="Gilmore M."/>
            <person name="Sanders J."/>
            <person name="Shea T."/>
            <person name="Howe W."/>
            <person name="Livny J."/>
            <person name="Cuomo C."/>
            <person name="Neafsey D."/>
            <person name="Birren B."/>
        </authorList>
    </citation>
    <scope>NUCLEOTIDE SEQUENCE [LARGE SCALE GENOMIC DNA]</scope>
    <source>
        <strain evidence="7 8">JM9A</strain>
    </source>
</reference>
<name>A0ABV0EYZ1_9ENTE</name>
<dbReference type="InterPro" id="IPR003594">
    <property type="entry name" value="HATPase_dom"/>
</dbReference>
<organism evidence="7 8">
    <name type="scientific">Enterococcus diestrammenae</name>
    <dbReference type="NCBI Taxonomy" id="1155073"/>
    <lineage>
        <taxon>Bacteria</taxon>
        <taxon>Bacillati</taxon>
        <taxon>Bacillota</taxon>
        <taxon>Bacilli</taxon>
        <taxon>Lactobacillales</taxon>
        <taxon>Enterococcaceae</taxon>
        <taxon>Enterococcus</taxon>
    </lineage>
</organism>
<accession>A0ABV0EYZ1</accession>
<keyword evidence="4 7" id="KW-0418">Kinase</keyword>
<dbReference type="Gene3D" id="3.30.565.10">
    <property type="entry name" value="Histidine kinase-like ATPase, C-terminal domain"/>
    <property type="match status" value="1"/>
</dbReference>
<dbReference type="SMART" id="SM00304">
    <property type="entry name" value="HAMP"/>
    <property type="match status" value="1"/>
</dbReference>
<dbReference type="Proteomes" id="UP001429357">
    <property type="component" value="Unassembled WGS sequence"/>
</dbReference>
<evidence type="ECO:0000313" key="8">
    <source>
        <dbReference type="Proteomes" id="UP001429357"/>
    </source>
</evidence>
<reference evidence="8" key="1">
    <citation type="submission" date="2016-06" db="EMBL/GenBank/DDBJ databases">
        <title>Four novel species of enterococci isolated from chicken manure.</title>
        <authorList>
            <person name="Van Tyne D."/>
        </authorList>
    </citation>
    <scope>NUCLEOTIDE SEQUENCE [LARGE SCALE GENOMIC DNA]</scope>
    <source>
        <strain evidence="8">JM9A</strain>
    </source>
</reference>
<dbReference type="Gene3D" id="6.10.340.10">
    <property type="match status" value="1"/>
</dbReference>
<keyword evidence="5" id="KW-1133">Transmembrane helix</keyword>
<evidence type="ECO:0000313" key="7">
    <source>
        <dbReference type="EMBL" id="MEO1781035.1"/>
    </source>
</evidence>
<proteinExistence type="predicted"/>
<evidence type="ECO:0000259" key="6">
    <source>
        <dbReference type="PROSITE" id="PS50885"/>
    </source>
</evidence>
<comment type="caution">
    <text evidence="7">The sequence shown here is derived from an EMBL/GenBank/DDBJ whole genome shotgun (WGS) entry which is preliminary data.</text>
</comment>
<comment type="subcellular location">
    <subcellularLocation>
        <location evidence="1">Membrane</location>
    </subcellularLocation>
</comment>
<dbReference type="PANTHER" id="PTHR34220:SF7">
    <property type="entry name" value="SENSOR HISTIDINE KINASE YPDA"/>
    <property type="match status" value="1"/>
</dbReference>
<keyword evidence="2" id="KW-0597">Phosphoprotein</keyword>
<dbReference type="InterPro" id="IPR036890">
    <property type="entry name" value="HATPase_C_sf"/>
</dbReference>
<evidence type="ECO:0000256" key="1">
    <source>
        <dbReference type="ARBA" id="ARBA00004370"/>
    </source>
</evidence>
<dbReference type="Pfam" id="PF06580">
    <property type="entry name" value="His_kinase"/>
    <property type="match status" value="1"/>
</dbReference>
<evidence type="ECO:0000256" key="4">
    <source>
        <dbReference type="ARBA" id="ARBA00022777"/>
    </source>
</evidence>
<feature type="transmembrane region" description="Helical" evidence="5">
    <location>
        <begin position="245"/>
        <end position="269"/>
    </location>
</feature>
<dbReference type="InterPro" id="IPR003660">
    <property type="entry name" value="HAMP_dom"/>
</dbReference>
<dbReference type="PROSITE" id="PS50885">
    <property type="entry name" value="HAMP"/>
    <property type="match status" value="1"/>
</dbReference>